<dbReference type="SUPFAM" id="SSF56112">
    <property type="entry name" value="Protein kinase-like (PK-like)"/>
    <property type="match status" value="1"/>
</dbReference>
<dbReference type="GeneID" id="18488178"/>
<dbReference type="GO" id="GO:0016740">
    <property type="term" value="F:transferase activity"/>
    <property type="evidence" value="ECO:0007669"/>
    <property type="project" value="UniProtKB-KW"/>
</dbReference>
<protein>
    <submittedName>
        <fullName evidence="2">Phosphotransferase</fullName>
    </submittedName>
</protein>
<name>G0REL5_HYPJQ</name>
<accession>G0REL5</accession>
<evidence type="ECO:0000259" key="1">
    <source>
        <dbReference type="Pfam" id="PF01636"/>
    </source>
</evidence>
<dbReference type="InterPro" id="IPR011009">
    <property type="entry name" value="Kinase-like_dom_sf"/>
</dbReference>
<dbReference type="VEuPathDB" id="FungiDB:TRIREDRAFT_73039"/>
<dbReference type="Gene3D" id="3.90.1200.10">
    <property type="match status" value="1"/>
</dbReference>
<dbReference type="EMBL" id="GL985060">
    <property type="protein sequence ID" value="EGR50164.1"/>
    <property type="molecule type" value="Genomic_DNA"/>
</dbReference>
<organism evidence="3">
    <name type="scientific">Hypocrea jecorina (strain QM6a)</name>
    <name type="common">Trichoderma reesei</name>
    <dbReference type="NCBI Taxonomy" id="431241"/>
    <lineage>
        <taxon>Eukaryota</taxon>
        <taxon>Fungi</taxon>
        <taxon>Dikarya</taxon>
        <taxon>Ascomycota</taxon>
        <taxon>Pezizomycotina</taxon>
        <taxon>Sordariomycetes</taxon>
        <taxon>Hypocreomycetidae</taxon>
        <taxon>Hypocreales</taxon>
        <taxon>Hypocreaceae</taxon>
        <taxon>Trichoderma</taxon>
    </lineage>
</organism>
<dbReference type="InterPro" id="IPR051678">
    <property type="entry name" value="AGP_Transferase"/>
</dbReference>
<feature type="domain" description="Aminoglycoside phosphotransferase" evidence="1">
    <location>
        <begin position="84"/>
        <end position="324"/>
    </location>
</feature>
<dbReference type="InterPro" id="IPR002575">
    <property type="entry name" value="Aminoglycoside_PTrfase"/>
</dbReference>
<dbReference type="HOGENOM" id="CLU_030115_2_1_1"/>
<dbReference type="RefSeq" id="XP_006963690.1">
    <property type="nucleotide sequence ID" value="XM_006963628.2"/>
</dbReference>
<dbReference type="Pfam" id="PF01636">
    <property type="entry name" value="APH"/>
    <property type="match status" value="1"/>
</dbReference>
<sequence length="483" mass="54350">MSLCSNDVELITSGSHDATSDRASDVIMDRYPPTGEQLEERIVEFIDSIVDSAVCRLASKYNGQKPCSIVGSSRGSFNVCFFVQFGEENAKWVVRVPLEPVVVDPWAKVQSEAATMRYIKKKTTIPIPAVHAYGNDADLIQGESKPVAFLICDYIPGQSLGMRTFADATADQRKHFYNDLFDILSQLYGLEFPVAGSLMPNPGNDAEPIIGPIQCMAANELHRVVQPQRNPSTFSSYSDYMTYQLHILSETFRLPTEELDSNQAKMELFAIESLAKQAPTLFDTSKSEMPFVLAHQDMRCSNVIVTEDFHISGIIDWEFSGTIPRQLFTPPPWISGHDLDVVIAYPARAPITLTEIRSEFLQTLATKSATSRNCAQLMETWKHQSEQLFPVSQILRQPSCLISVYNRFLFPRTLRAVRKDVVDQFFTSDGEGRSLAPEVSRRVEQSENYTQYLKDQGLFVPDNQSQLDQEWLTKAEALLNSLK</sequence>
<dbReference type="OrthoDB" id="10003767at2759"/>
<dbReference type="Gene3D" id="3.30.200.20">
    <property type="entry name" value="Phosphorylase Kinase, domain 1"/>
    <property type="match status" value="1"/>
</dbReference>
<feature type="non-terminal residue" evidence="2">
    <location>
        <position position="483"/>
    </location>
</feature>
<reference evidence="2 3" key="1">
    <citation type="journal article" date="2008" name="Nat. Biotechnol.">
        <title>Genome sequencing and analysis of the biomass-degrading fungus Trichoderma reesei (syn. Hypocrea jecorina).</title>
        <authorList>
            <person name="Martinez D."/>
            <person name="Berka R.M."/>
            <person name="Henrissat B."/>
            <person name="Saloheimo M."/>
            <person name="Arvas M."/>
            <person name="Baker S.E."/>
            <person name="Chapman J."/>
            <person name="Chertkov O."/>
            <person name="Coutinho P.M."/>
            <person name="Cullen D."/>
            <person name="Danchin E.G."/>
            <person name="Grigoriev I.V."/>
            <person name="Harris P."/>
            <person name="Jackson M."/>
            <person name="Kubicek C.P."/>
            <person name="Han C.S."/>
            <person name="Ho I."/>
            <person name="Larrondo L.F."/>
            <person name="de Leon A.L."/>
            <person name="Magnuson J.K."/>
            <person name="Merino S."/>
            <person name="Misra M."/>
            <person name="Nelson B."/>
            <person name="Putnam N."/>
            <person name="Robbertse B."/>
            <person name="Salamov A.A."/>
            <person name="Schmoll M."/>
            <person name="Terry A."/>
            <person name="Thayer N."/>
            <person name="Westerholm-Parvinen A."/>
            <person name="Schoch C.L."/>
            <person name="Yao J."/>
            <person name="Barabote R."/>
            <person name="Nelson M.A."/>
            <person name="Detter C."/>
            <person name="Bruce D."/>
            <person name="Kuske C.R."/>
            <person name="Xie G."/>
            <person name="Richardson P."/>
            <person name="Rokhsar D.S."/>
            <person name="Lucas S.M."/>
            <person name="Rubin E.M."/>
            <person name="Dunn-Coleman N."/>
            <person name="Ward M."/>
            <person name="Brettin T.S."/>
        </authorList>
    </citation>
    <scope>NUCLEOTIDE SEQUENCE [LARGE SCALE GENOMIC DNA]</scope>
    <source>
        <strain evidence="2 3">QM6a</strain>
    </source>
</reference>
<dbReference type="PANTHER" id="PTHR21310:SF15">
    <property type="entry name" value="AMINOGLYCOSIDE PHOSPHOTRANSFERASE DOMAIN-CONTAINING PROTEIN"/>
    <property type="match status" value="1"/>
</dbReference>
<dbReference type="KEGG" id="tre:TRIREDRAFT_73039"/>
<dbReference type="STRING" id="431241.G0REL5"/>
<gene>
    <name evidence="2" type="ORF">TRIREDRAFT_73039</name>
</gene>
<keyword evidence="2" id="KW-0808">Transferase</keyword>
<dbReference type="eggNOG" id="ENOG502RV3H">
    <property type="taxonomic scope" value="Eukaryota"/>
</dbReference>
<keyword evidence="3" id="KW-1185">Reference proteome</keyword>
<evidence type="ECO:0000313" key="2">
    <source>
        <dbReference type="EMBL" id="EGR50164.1"/>
    </source>
</evidence>
<proteinExistence type="predicted"/>
<dbReference type="PANTHER" id="PTHR21310">
    <property type="entry name" value="AMINOGLYCOSIDE PHOSPHOTRANSFERASE-RELATED-RELATED"/>
    <property type="match status" value="1"/>
</dbReference>
<dbReference type="AlphaFoldDB" id="G0REL5"/>
<evidence type="ECO:0000313" key="3">
    <source>
        <dbReference type="Proteomes" id="UP000008984"/>
    </source>
</evidence>
<dbReference type="Proteomes" id="UP000008984">
    <property type="component" value="Unassembled WGS sequence"/>
</dbReference>